<organism evidence="1 2">
    <name type="scientific">Cephus cinctus</name>
    <name type="common">Wheat stem sawfly</name>
    <dbReference type="NCBI Taxonomy" id="211228"/>
    <lineage>
        <taxon>Eukaryota</taxon>
        <taxon>Metazoa</taxon>
        <taxon>Ecdysozoa</taxon>
        <taxon>Arthropoda</taxon>
        <taxon>Hexapoda</taxon>
        <taxon>Insecta</taxon>
        <taxon>Pterygota</taxon>
        <taxon>Neoptera</taxon>
        <taxon>Endopterygota</taxon>
        <taxon>Hymenoptera</taxon>
        <taxon>Cephoidea</taxon>
        <taxon>Cephidae</taxon>
        <taxon>Cephus</taxon>
    </lineage>
</organism>
<reference evidence="2" key="1">
    <citation type="submission" date="2025-08" db="UniProtKB">
        <authorList>
            <consortium name="RefSeq"/>
        </authorList>
    </citation>
    <scope>IDENTIFICATION</scope>
</reference>
<gene>
    <name evidence="2" type="primary">LOC107267051</name>
</gene>
<dbReference type="RefSeq" id="XP_015593758.1">
    <property type="nucleotide sequence ID" value="XM_015738272.1"/>
</dbReference>
<dbReference type="GeneID" id="107267051"/>
<dbReference type="Pfam" id="PF05380">
    <property type="entry name" value="Peptidase_A17"/>
    <property type="match status" value="1"/>
</dbReference>
<proteinExistence type="predicted"/>
<sequence>MQETWHINCDWDETLPEPFVDKWALFRQELNSAKTLLFPRRIVSFDKPHRLFIHGFCDASEGAYGACLYIQAEDKNVALAARLLCSKSRVAPIKATLIPRLELCSAVLLARLIAGIQRCLRVRIDGIQAWSDSTVALCWIRGDVGRWKTFVANRVTEIVQAFPAKHWNHVSGEENLADLISRGTSPRKLEECDLWWSGPSWLKEKFPAPQNDTKEPSYDIIEIIEAEERRSAPTYNLVTEEHQTIQEILDKFSLLTKIERVLAYCLRFIANLKTQARERALKRLSVVARFTSTHRQTHSSSSIRS</sequence>
<keyword evidence="1" id="KW-1185">Reference proteome</keyword>
<accession>A0AAJ7BT71</accession>
<dbReference type="PANTHER" id="PTHR22955:SF77">
    <property type="entry name" value="ASPARTIC PUTATIVE DOMAIN-CONTAINING PROTEIN-RELATED"/>
    <property type="match status" value="1"/>
</dbReference>
<dbReference type="AlphaFoldDB" id="A0AAJ7BT71"/>
<evidence type="ECO:0000313" key="2">
    <source>
        <dbReference type="RefSeq" id="XP_015593758.1"/>
    </source>
</evidence>
<protein>
    <submittedName>
        <fullName evidence="2">Uncharacterized protein LOC107267051</fullName>
    </submittedName>
</protein>
<dbReference type="KEGG" id="ccin:107267051"/>
<evidence type="ECO:0000313" key="1">
    <source>
        <dbReference type="Proteomes" id="UP000694920"/>
    </source>
</evidence>
<dbReference type="InterPro" id="IPR008042">
    <property type="entry name" value="Retrotrans_Pao"/>
</dbReference>
<dbReference type="PANTHER" id="PTHR22955">
    <property type="entry name" value="RETROTRANSPOSON"/>
    <property type="match status" value="1"/>
</dbReference>
<dbReference type="Proteomes" id="UP000694920">
    <property type="component" value="Unplaced"/>
</dbReference>
<name>A0AAJ7BT71_CEPCN</name>